<reference evidence="2 3" key="1">
    <citation type="submission" date="2018-02" db="EMBL/GenBank/DDBJ databases">
        <title>Draft genome sequences of four Legionella pneumophila clinical strains isolated in Ontario.</title>
        <authorList>
            <person name="Fortuna A."/>
            <person name="Ramnarine R."/>
            <person name="Li A."/>
            <person name="Frantz C."/>
            <person name="Mallo G."/>
        </authorList>
    </citation>
    <scope>NUCLEOTIDE SEQUENCE [LARGE SCALE GENOMIC DNA]</scope>
    <source>
        <strain evidence="2 3">LG61</strain>
    </source>
</reference>
<evidence type="ECO:0000313" key="3">
    <source>
        <dbReference type="Proteomes" id="UP000239239"/>
    </source>
</evidence>
<dbReference type="Proteomes" id="UP000239239">
    <property type="component" value="Unassembled WGS sequence"/>
</dbReference>
<gene>
    <name evidence="2" type="ORF">C3928_05195</name>
</gene>
<name>A0A2S6F1W5_LEGPN</name>
<feature type="compositionally biased region" description="Polar residues" evidence="1">
    <location>
        <begin position="78"/>
        <end position="96"/>
    </location>
</feature>
<comment type="caution">
    <text evidence="2">The sequence shown here is derived from an EMBL/GenBank/DDBJ whole genome shotgun (WGS) entry which is preliminary data.</text>
</comment>
<accession>A0A2S6F1W5</accession>
<proteinExistence type="predicted"/>
<evidence type="ECO:0000313" key="2">
    <source>
        <dbReference type="EMBL" id="PPK31430.1"/>
    </source>
</evidence>
<dbReference type="AlphaFoldDB" id="A0A2S6F1W5"/>
<dbReference type="RefSeq" id="WP_080272107.1">
    <property type="nucleotide sequence ID" value="NZ_CP021259.1"/>
</dbReference>
<protein>
    <submittedName>
        <fullName evidence="2">Type IV secretion protein Dot</fullName>
    </submittedName>
</protein>
<evidence type="ECO:0000256" key="1">
    <source>
        <dbReference type="SAM" id="MobiDB-lite"/>
    </source>
</evidence>
<organism evidence="2 3">
    <name type="scientific">Legionella pneumophila</name>
    <dbReference type="NCBI Taxonomy" id="446"/>
    <lineage>
        <taxon>Bacteria</taxon>
        <taxon>Pseudomonadati</taxon>
        <taxon>Pseudomonadota</taxon>
        <taxon>Gammaproteobacteria</taxon>
        <taxon>Legionellales</taxon>
        <taxon>Legionellaceae</taxon>
        <taxon>Legionella</taxon>
    </lineage>
</organism>
<dbReference type="OrthoDB" id="9886346at2"/>
<sequence length="243" mass="26242">MHLTREVNIMSILSAVSRVITNFSTEIKNRVVEVGSNLKKSTEEFIGEVVIKAAVNRLKQGMLNALSPSDDTIKDGSNDLSTNNPGIEEVSSPTLNSKKKTEASTPLAGSTGIMQKLLGNIGLNSEQSIEVLSKHFNGAVERFTQDVSKAANEAVCEKIKSIQPEDVIKGINGLIGNTLKVDPESGDNNISFRLESAVQILGLILATMGMLMLVSQTKLPEQKTLEIEHLPTEEIQPPSLAIH</sequence>
<dbReference type="EMBL" id="PQWY01000010">
    <property type="protein sequence ID" value="PPK31430.1"/>
    <property type="molecule type" value="Genomic_DNA"/>
</dbReference>
<feature type="region of interest" description="Disordered" evidence="1">
    <location>
        <begin position="66"/>
        <end position="107"/>
    </location>
</feature>